<evidence type="ECO:0000256" key="2">
    <source>
        <dbReference type="ARBA" id="ARBA00023125"/>
    </source>
</evidence>
<keyword evidence="1" id="KW-0805">Transcription regulation</keyword>
<keyword evidence="2" id="KW-0238">DNA-binding</keyword>
<dbReference type="InterPro" id="IPR037923">
    <property type="entry name" value="HTH-like"/>
</dbReference>
<evidence type="ECO:0000313" key="6">
    <source>
        <dbReference type="Proteomes" id="UP000516384"/>
    </source>
</evidence>
<dbReference type="PANTHER" id="PTHR43280">
    <property type="entry name" value="ARAC-FAMILY TRANSCRIPTIONAL REGULATOR"/>
    <property type="match status" value="1"/>
</dbReference>
<organism evidence="5 6">
    <name type="scientific">Paenibacillus peoriae</name>
    <dbReference type="NCBI Taxonomy" id="59893"/>
    <lineage>
        <taxon>Bacteria</taxon>
        <taxon>Bacillati</taxon>
        <taxon>Bacillota</taxon>
        <taxon>Bacilli</taxon>
        <taxon>Bacillales</taxon>
        <taxon>Paenibacillaceae</taxon>
        <taxon>Paenibacillus</taxon>
    </lineage>
</organism>
<proteinExistence type="predicted"/>
<dbReference type="RefSeq" id="WP_190299410.1">
    <property type="nucleotide sequence ID" value="NZ_CP061172.1"/>
</dbReference>
<evidence type="ECO:0000259" key="4">
    <source>
        <dbReference type="PROSITE" id="PS01124"/>
    </source>
</evidence>
<feature type="domain" description="HTH araC/xylS-type" evidence="4">
    <location>
        <begin position="174"/>
        <end position="271"/>
    </location>
</feature>
<gene>
    <name evidence="5" type="ORF">IAQ67_13000</name>
</gene>
<keyword evidence="3" id="KW-0804">Transcription</keyword>
<dbReference type="SUPFAM" id="SSF51215">
    <property type="entry name" value="Regulatory protein AraC"/>
    <property type="match status" value="1"/>
</dbReference>
<name>A0A7H0YFI3_9BACL</name>
<dbReference type="SUPFAM" id="SSF53807">
    <property type="entry name" value="Helical backbone' metal receptor"/>
    <property type="match status" value="1"/>
</dbReference>
<evidence type="ECO:0000256" key="1">
    <source>
        <dbReference type="ARBA" id="ARBA00023015"/>
    </source>
</evidence>
<dbReference type="SUPFAM" id="SSF46689">
    <property type="entry name" value="Homeodomain-like"/>
    <property type="match status" value="2"/>
</dbReference>
<dbReference type="Proteomes" id="UP000516384">
    <property type="component" value="Chromosome"/>
</dbReference>
<dbReference type="InterPro" id="IPR002491">
    <property type="entry name" value="ABC_transptr_periplasmic_BD"/>
</dbReference>
<evidence type="ECO:0000256" key="3">
    <source>
        <dbReference type="ARBA" id="ARBA00023163"/>
    </source>
</evidence>
<dbReference type="Gene3D" id="3.40.50.1980">
    <property type="entry name" value="Nitrogenase molybdenum iron protein domain"/>
    <property type="match status" value="2"/>
</dbReference>
<dbReference type="Pfam" id="PF12833">
    <property type="entry name" value="HTH_18"/>
    <property type="match status" value="1"/>
</dbReference>
<dbReference type="Gene3D" id="1.10.10.60">
    <property type="entry name" value="Homeodomain-like"/>
    <property type="match status" value="2"/>
</dbReference>
<dbReference type="AlphaFoldDB" id="A0A7H0YFI3"/>
<dbReference type="InterPro" id="IPR018060">
    <property type="entry name" value="HTH_AraC"/>
</dbReference>
<dbReference type="GO" id="GO:0003700">
    <property type="term" value="F:DNA-binding transcription factor activity"/>
    <property type="evidence" value="ECO:0007669"/>
    <property type="project" value="InterPro"/>
</dbReference>
<dbReference type="PANTHER" id="PTHR43280:SF28">
    <property type="entry name" value="HTH-TYPE TRANSCRIPTIONAL ACTIVATOR RHAS"/>
    <property type="match status" value="1"/>
</dbReference>
<sequence length="516" mass="59069">METQTTEHNVFILSSVHRRKRTAGFSVRRRIMTTAMLCVIAEGEGTLSIDGKSFLIQPFEVFYLVPGMTVEAVINSDHSEIYLICMETLTLSGHTGNWSIRTSAHSVSPLLPCLIRPQNTQQIMQKTIYIYEQFGQCGEIVSPRSQMYLQDLIFTLMEHANEPAGSAGETSGIESSISYMHNHKQTKITLDTLSSIAKLTPTAYCRKFKKVTGSSPIDYLNRLRIDFAKEQLSLRKSVNEVAASVGFGSEYYFSRLFKKVVGVPPVIYMKRKQLKIAVVAYLNIGDNLSSLGVEPAFQYSFFEFEEKRKPDYAKQMKAQMENLKNARPDLIIGDFFHLKFYDQLKLIAPTVILNYQADWREFHMRIAELVGRERDAENTFRLLENKTVKAKRRLRERSREADVIILYLEQHNLRIQGAVNHPLSLLAYTELGLWPGNFVPLNAHREDLRTDQMPEFPATNYLFIHLWGEKQNLPQLHQSGTPLSDALYIPDWLSMSWTPSGRASIIHELLDKTNCL</sequence>
<dbReference type="InterPro" id="IPR018062">
    <property type="entry name" value="HTH_AraC-typ_CS"/>
</dbReference>
<protein>
    <submittedName>
        <fullName evidence="5">AraC family transcriptional regulator</fullName>
    </submittedName>
</protein>
<dbReference type="EMBL" id="CP061172">
    <property type="protein sequence ID" value="QNR69841.1"/>
    <property type="molecule type" value="Genomic_DNA"/>
</dbReference>
<dbReference type="GO" id="GO:0043565">
    <property type="term" value="F:sequence-specific DNA binding"/>
    <property type="evidence" value="ECO:0007669"/>
    <property type="project" value="InterPro"/>
</dbReference>
<accession>A0A7H0YFI3</accession>
<dbReference type="InterPro" id="IPR009057">
    <property type="entry name" value="Homeodomain-like_sf"/>
</dbReference>
<dbReference type="PROSITE" id="PS01124">
    <property type="entry name" value="HTH_ARAC_FAMILY_2"/>
    <property type="match status" value="1"/>
</dbReference>
<evidence type="ECO:0000313" key="5">
    <source>
        <dbReference type="EMBL" id="QNR69841.1"/>
    </source>
</evidence>
<dbReference type="Pfam" id="PF01497">
    <property type="entry name" value="Peripla_BP_2"/>
    <property type="match status" value="1"/>
</dbReference>
<reference evidence="5 6" key="1">
    <citation type="submission" date="2020-09" db="EMBL/GenBank/DDBJ databases">
        <title>Characterization of Paenibacillus peoriae strain ZF390 with broad-spectrum antimicrobial activity as a potential biocontrol agent.</title>
        <authorList>
            <person name="Li L."/>
            <person name="Zhao Y."/>
            <person name="Li B."/>
            <person name="Xie X."/>
        </authorList>
    </citation>
    <scope>NUCLEOTIDE SEQUENCE [LARGE SCALE GENOMIC DNA]</scope>
    <source>
        <strain evidence="5 6">ZF390</strain>
    </source>
</reference>
<dbReference type="SMART" id="SM00342">
    <property type="entry name" value="HTH_ARAC"/>
    <property type="match status" value="1"/>
</dbReference>
<dbReference type="PROSITE" id="PS00041">
    <property type="entry name" value="HTH_ARAC_FAMILY_1"/>
    <property type="match status" value="1"/>
</dbReference>